<evidence type="ECO:0000256" key="6">
    <source>
        <dbReference type="RuleBase" id="RU003376"/>
    </source>
</evidence>
<dbReference type="Proteomes" id="UP001485459">
    <property type="component" value="Chromosome"/>
</dbReference>
<feature type="transmembrane region" description="Helical" evidence="7">
    <location>
        <begin position="26"/>
        <end position="46"/>
    </location>
</feature>
<gene>
    <name evidence="9" type="ORF">WJU16_25500</name>
</gene>
<protein>
    <submittedName>
        <fullName evidence="9">Cytochrome c oxidase subunit 3</fullName>
    </submittedName>
</protein>
<keyword evidence="5 7" id="KW-0472">Membrane</keyword>
<dbReference type="InterPro" id="IPR000298">
    <property type="entry name" value="Cyt_c_oxidase-like_su3"/>
</dbReference>
<feature type="transmembrane region" description="Helical" evidence="7">
    <location>
        <begin position="96"/>
        <end position="117"/>
    </location>
</feature>
<evidence type="ECO:0000256" key="4">
    <source>
        <dbReference type="ARBA" id="ARBA00022989"/>
    </source>
</evidence>
<evidence type="ECO:0000256" key="3">
    <source>
        <dbReference type="ARBA" id="ARBA00022692"/>
    </source>
</evidence>
<dbReference type="InterPro" id="IPR024791">
    <property type="entry name" value="Cyt_c/ubiquinol_Oxase_su3"/>
</dbReference>
<keyword evidence="4 7" id="KW-1133">Transmembrane helix</keyword>
<evidence type="ECO:0000313" key="9">
    <source>
        <dbReference type="EMBL" id="WZN41324.1"/>
    </source>
</evidence>
<feature type="transmembrane region" description="Helical" evidence="7">
    <location>
        <begin position="66"/>
        <end position="84"/>
    </location>
</feature>
<dbReference type="InterPro" id="IPR013833">
    <property type="entry name" value="Cyt_c_oxidase_su3_a-hlx"/>
</dbReference>
<dbReference type="EMBL" id="CP149822">
    <property type="protein sequence ID" value="WZN41324.1"/>
    <property type="molecule type" value="Genomic_DNA"/>
</dbReference>
<dbReference type="InterPro" id="IPR035973">
    <property type="entry name" value="Cyt_c_oxidase_su3-like_sf"/>
</dbReference>
<accession>A0ABZ2YPF8</accession>
<reference evidence="10" key="1">
    <citation type="submission" date="2024-03" db="EMBL/GenBank/DDBJ databases">
        <title>Chitinophaga horti sp. nov., isolated from garden soil.</title>
        <authorList>
            <person name="Lee D.S."/>
            <person name="Han D.M."/>
            <person name="Baek J.H."/>
            <person name="Choi D.G."/>
            <person name="Jeon J.H."/>
            <person name="Jeon C.O."/>
        </authorList>
    </citation>
    <scope>NUCLEOTIDE SEQUENCE [LARGE SCALE GENOMIC DNA]</scope>
    <source>
        <strain evidence="10">GPA1</strain>
    </source>
</reference>
<feature type="transmembrane region" description="Helical" evidence="7">
    <location>
        <begin position="137"/>
        <end position="159"/>
    </location>
</feature>
<dbReference type="Gene3D" id="1.20.120.80">
    <property type="entry name" value="Cytochrome c oxidase, subunit III, four-helix bundle"/>
    <property type="match status" value="1"/>
</dbReference>
<feature type="domain" description="Heme-copper oxidase subunit III family profile" evidence="8">
    <location>
        <begin position="1"/>
        <end position="200"/>
    </location>
</feature>
<sequence length="200" mass="22741">MNVSDTAVDQPGSPGHKSFYYPPGGLLMWIVILLELFTFGIAIVIFMYSGKQEPEVFHASAAKLDVMMGSINTVVLLTSGYYMARAVEYFRAGKKLFKTQLLLALLAGLLFIILKSVEYSHKIGQGLTLGSNTFFDFYWMLTGFHLIHVLTGMVILIWWMYTAHKRTRETALSHLETGAAFWHLCDLIWLLLFPVLYLIY</sequence>
<name>A0ABZ2YPF8_9BACT</name>
<keyword evidence="10" id="KW-1185">Reference proteome</keyword>
<dbReference type="PROSITE" id="PS50253">
    <property type="entry name" value="COX3"/>
    <property type="match status" value="1"/>
</dbReference>
<evidence type="ECO:0000256" key="5">
    <source>
        <dbReference type="ARBA" id="ARBA00023136"/>
    </source>
</evidence>
<proteinExistence type="inferred from homology"/>
<evidence type="ECO:0000259" key="8">
    <source>
        <dbReference type="PROSITE" id="PS50253"/>
    </source>
</evidence>
<dbReference type="PANTHER" id="PTHR11403">
    <property type="entry name" value="CYTOCHROME C OXIDASE SUBUNIT III"/>
    <property type="match status" value="1"/>
</dbReference>
<comment type="similarity">
    <text evidence="2 6">Belongs to the cytochrome c oxidase subunit 3 family.</text>
</comment>
<evidence type="ECO:0000256" key="7">
    <source>
        <dbReference type="SAM" id="Phobius"/>
    </source>
</evidence>
<feature type="transmembrane region" description="Helical" evidence="7">
    <location>
        <begin position="180"/>
        <end position="199"/>
    </location>
</feature>
<dbReference type="Pfam" id="PF00510">
    <property type="entry name" value="COX3"/>
    <property type="match status" value="1"/>
</dbReference>
<evidence type="ECO:0000313" key="10">
    <source>
        <dbReference type="Proteomes" id="UP001485459"/>
    </source>
</evidence>
<comment type="subcellular location">
    <subcellularLocation>
        <location evidence="6">Cell membrane</location>
        <topology evidence="6">Multi-pass membrane protein</topology>
    </subcellularLocation>
    <subcellularLocation>
        <location evidence="1">Membrane</location>
        <topology evidence="1">Multi-pass membrane protein</topology>
    </subcellularLocation>
</comment>
<evidence type="ECO:0000256" key="2">
    <source>
        <dbReference type="ARBA" id="ARBA00010581"/>
    </source>
</evidence>
<dbReference type="SUPFAM" id="SSF81452">
    <property type="entry name" value="Cytochrome c oxidase subunit III-like"/>
    <property type="match status" value="1"/>
</dbReference>
<organism evidence="9 10">
    <name type="scientific">Chitinophaga pollutisoli</name>
    <dbReference type="NCBI Taxonomy" id="3133966"/>
    <lineage>
        <taxon>Bacteria</taxon>
        <taxon>Pseudomonadati</taxon>
        <taxon>Bacteroidota</taxon>
        <taxon>Chitinophagia</taxon>
        <taxon>Chitinophagales</taxon>
        <taxon>Chitinophagaceae</taxon>
        <taxon>Chitinophaga</taxon>
    </lineage>
</organism>
<evidence type="ECO:0000256" key="1">
    <source>
        <dbReference type="ARBA" id="ARBA00004141"/>
    </source>
</evidence>
<dbReference type="RefSeq" id="WP_341836179.1">
    <property type="nucleotide sequence ID" value="NZ_CP149822.1"/>
</dbReference>
<keyword evidence="3 6" id="KW-0812">Transmembrane</keyword>
<dbReference type="PANTHER" id="PTHR11403:SF6">
    <property type="entry name" value="NITRIC OXIDE REDUCTASE SUBUNIT E"/>
    <property type="match status" value="1"/>
</dbReference>